<dbReference type="Proteomes" id="UP000462621">
    <property type="component" value="Unassembled WGS sequence"/>
</dbReference>
<accession>A0A7X4RUV3</accession>
<evidence type="ECO:0008006" key="4">
    <source>
        <dbReference type="Google" id="ProtNLM"/>
    </source>
</evidence>
<name>A0A7X4RUV3_9VIBR</name>
<evidence type="ECO:0000313" key="2">
    <source>
        <dbReference type="EMBL" id="MZI93504.1"/>
    </source>
</evidence>
<gene>
    <name evidence="2" type="ORF">F9817_09865</name>
</gene>
<keyword evidence="3" id="KW-1185">Reference proteome</keyword>
<reference evidence="2 3" key="1">
    <citation type="submission" date="2019-10" db="EMBL/GenBank/DDBJ databases">
        <title>Vibrio sp. nov. isolated from a shrimp pond.</title>
        <authorList>
            <person name="Gomez-Gil B."/>
            <person name="Enciso-Ibarra J."/>
            <person name="Enciso-Ibarra K."/>
            <person name="Bolan-Mejia C."/>
        </authorList>
    </citation>
    <scope>NUCLEOTIDE SEQUENCE [LARGE SCALE GENOMIC DNA]</scope>
    <source>
        <strain evidence="2 3">CAIM 722</strain>
    </source>
</reference>
<dbReference type="AlphaFoldDB" id="A0A7X4RUV3"/>
<dbReference type="RefSeq" id="WP_161154992.1">
    <property type="nucleotide sequence ID" value="NZ_WEKT01000014.1"/>
</dbReference>
<keyword evidence="1" id="KW-0175">Coiled coil</keyword>
<feature type="coiled-coil region" evidence="1">
    <location>
        <begin position="58"/>
        <end position="92"/>
    </location>
</feature>
<organism evidence="2 3">
    <name type="scientific">Vibrio eleionomae</name>
    <dbReference type="NCBI Taxonomy" id="2653505"/>
    <lineage>
        <taxon>Bacteria</taxon>
        <taxon>Pseudomonadati</taxon>
        <taxon>Pseudomonadota</taxon>
        <taxon>Gammaproteobacteria</taxon>
        <taxon>Vibrionales</taxon>
        <taxon>Vibrionaceae</taxon>
        <taxon>Vibrio</taxon>
    </lineage>
</organism>
<proteinExistence type="predicted"/>
<evidence type="ECO:0000256" key="1">
    <source>
        <dbReference type="SAM" id="Coils"/>
    </source>
</evidence>
<sequence>MLTKDISDELKQIFSSIEAQGKPPTVALVKARLSSSVPIPAIISAIKSWKSAARIPKVEIAAQIEKTAEEKITQLEQQVQDLTQRVIALEAQLSGNKE</sequence>
<comment type="caution">
    <text evidence="2">The sequence shown here is derived from an EMBL/GenBank/DDBJ whole genome shotgun (WGS) entry which is preliminary data.</text>
</comment>
<evidence type="ECO:0000313" key="3">
    <source>
        <dbReference type="Proteomes" id="UP000462621"/>
    </source>
</evidence>
<dbReference type="EMBL" id="WEKT01000014">
    <property type="protein sequence ID" value="MZI93504.1"/>
    <property type="molecule type" value="Genomic_DNA"/>
</dbReference>
<protein>
    <recommendedName>
        <fullName evidence="4">KfrA N-terminal DNA-binding domain-containing protein</fullName>
    </recommendedName>
</protein>